<sequence length="57" mass="6363">PSDRDNERLRLARAAHARRGRVTHTMQQTGGPHIASAAALVNRPCLIIYGRYSVHPF</sequence>
<evidence type="ECO:0000313" key="2">
    <source>
        <dbReference type="Proteomes" id="UP000237000"/>
    </source>
</evidence>
<proteinExistence type="predicted"/>
<accession>A0A2P5CCN4</accession>
<dbReference type="EMBL" id="JXTC01000382">
    <property type="protein sequence ID" value="PON58765.1"/>
    <property type="molecule type" value="Genomic_DNA"/>
</dbReference>
<comment type="caution">
    <text evidence="1">The sequence shown here is derived from an EMBL/GenBank/DDBJ whole genome shotgun (WGS) entry which is preliminary data.</text>
</comment>
<organism evidence="1 2">
    <name type="scientific">Trema orientale</name>
    <name type="common">Charcoal tree</name>
    <name type="synonym">Celtis orientalis</name>
    <dbReference type="NCBI Taxonomy" id="63057"/>
    <lineage>
        <taxon>Eukaryota</taxon>
        <taxon>Viridiplantae</taxon>
        <taxon>Streptophyta</taxon>
        <taxon>Embryophyta</taxon>
        <taxon>Tracheophyta</taxon>
        <taxon>Spermatophyta</taxon>
        <taxon>Magnoliopsida</taxon>
        <taxon>eudicotyledons</taxon>
        <taxon>Gunneridae</taxon>
        <taxon>Pentapetalae</taxon>
        <taxon>rosids</taxon>
        <taxon>fabids</taxon>
        <taxon>Rosales</taxon>
        <taxon>Cannabaceae</taxon>
        <taxon>Trema</taxon>
    </lineage>
</organism>
<protein>
    <submittedName>
        <fullName evidence="1">Uncharacterized protein</fullName>
    </submittedName>
</protein>
<name>A0A2P5CCN4_TREOI</name>
<dbReference type="Proteomes" id="UP000237000">
    <property type="component" value="Unassembled WGS sequence"/>
</dbReference>
<evidence type="ECO:0000313" key="1">
    <source>
        <dbReference type="EMBL" id="PON58765.1"/>
    </source>
</evidence>
<dbReference type="InParanoid" id="A0A2P5CCN4"/>
<feature type="non-terminal residue" evidence="1">
    <location>
        <position position="1"/>
    </location>
</feature>
<reference evidence="2" key="1">
    <citation type="submission" date="2016-06" db="EMBL/GenBank/DDBJ databases">
        <title>Parallel loss of symbiosis genes in relatives of nitrogen-fixing non-legume Parasponia.</title>
        <authorList>
            <person name="Van Velzen R."/>
            <person name="Holmer R."/>
            <person name="Bu F."/>
            <person name="Rutten L."/>
            <person name="Van Zeijl A."/>
            <person name="Liu W."/>
            <person name="Santuari L."/>
            <person name="Cao Q."/>
            <person name="Sharma T."/>
            <person name="Shen D."/>
            <person name="Roswanjaya Y."/>
            <person name="Wardhani T."/>
            <person name="Kalhor M.S."/>
            <person name="Jansen J."/>
            <person name="Van den Hoogen J."/>
            <person name="Gungor B."/>
            <person name="Hartog M."/>
            <person name="Hontelez J."/>
            <person name="Verver J."/>
            <person name="Yang W.-C."/>
            <person name="Schijlen E."/>
            <person name="Repin R."/>
            <person name="Schilthuizen M."/>
            <person name="Schranz E."/>
            <person name="Heidstra R."/>
            <person name="Miyata K."/>
            <person name="Fedorova E."/>
            <person name="Kohlen W."/>
            <person name="Bisseling T."/>
            <person name="Smit S."/>
            <person name="Geurts R."/>
        </authorList>
    </citation>
    <scope>NUCLEOTIDE SEQUENCE [LARGE SCALE GENOMIC DNA]</scope>
    <source>
        <strain evidence="2">cv. RG33-2</strain>
    </source>
</reference>
<dbReference type="AlphaFoldDB" id="A0A2P5CCN4"/>
<keyword evidence="2" id="KW-1185">Reference proteome</keyword>
<gene>
    <name evidence="1" type="ORF">TorRG33x02_290200</name>
</gene>